<evidence type="ECO:0000256" key="1">
    <source>
        <dbReference type="SAM" id="Phobius"/>
    </source>
</evidence>
<keyword evidence="1" id="KW-0472">Membrane</keyword>
<sequence>MRRGQALMEYMFLLALVAMGVIVALTVFGGGLGNRYANMLNRLPFP</sequence>
<dbReference type="Proteomes" id="UP000236173">
    <property type="component" value="Unassembled WGS sequence"/>
</dbReference>
<dbReference type="EMBL" id="BEHT01000017">
    <property type="protein sequence ID" value="GBC98892.1"/>
    <property type="molecule type" value="Genomic_DNA"/>
</dbReference>
<organism evidence="2 3">
    <name type="scientific">Candidatus Fervidibacter japonicus</name>
    <dbReference type="NCBI Taxonomy" id="2035412"/>
    <lineage>
        <taxon>Bacteria</taxon>
        <taxon>Candidatus Fervidibacterota</taxon>
        <taxon>Candidatus Fervidibacter</taxon>
    </lineage>
</organism>
<keyword evidence="1" id="KW-0812">Transmembrane</keyword>
<dbReference type="AlphaFoldDB" id="A0A2H5XCI5"/>
<keyword evidence="1" id="KW-1133">Transmembrane helix</keyword>
<gene>
    <name evidence="2" type="ORF">HRbin17_01409</name>
</gene>
<protein>
    <recommendedName>
        <fullName evidence="4">Flp/Fap pilin component</fullName>
    </recommendedName>
</protein>
<reference evidence="3" key="1">
    <citation type="submission" date="2017-09" db="EMBL/GenBank/DDBJ databases">
        <title>Metaegenomics of thermophilic ammonia-oxidizing enrichment culture.</title>
        <authorList>
            <person name="Kato S."/>
            <person name="Suzuki K."/>
        </authorList>
    </citation>
    <scope>NUCLEOTIDE SEQUENCE [LARGE SCALE GENOMIC DNA]</scope>
</reference>
<proteinExistence type="predicted"/>
<feature type="transmembrane region" description="Helical" evidence="1">
    <location>
        <begin position="12"/>
        <end position="33"/>
    </location>
</feature>
<accession>A0A2H5XCI5</accession>
<name>A0A2H5XCI5_9BACT</name>
<evidence type="ECO:0008006" key="4">
    <source>
        <dbReference type="Google" id="ProtNLM"/>
    </source>
</evidence>
<comment type="caution">
    <text evidence="2">The sequence shown here is derived from an EMBL/GenBank/DDBJ whole genome shotgun (WGS) entry which is preliminary data.</text>
</comment>
<evidence type="ECO:0000313" key="2">
    <source>
        <dbReference type="EMBL" id="GBC98892.1"/>
    </source>
</evidence>
<evidence type="ECO:0000313" key="3">
    <source>
        <dbReference type="Proteomes" id="UP000236173"/>
    </source>
</evidence>